<evidence type="ECO:0000313" key="3">
    <source>
        <dbReference type="EMBL" id="GMS91468.1"/>
    </source>
</evidence>
<dbReference type="InterPro" id="IPR035914">
    <property type="entry name" value="Sperma_CUB_dom_sf"/>
</dbReference>
<evidence type="ECO:0000259" key="2">
    <source>
        <dbReference type="SMART" id="SM00042"/>
    </source>
</evidence>
<dbReference type="Proteomes" id="UP001432027">
    <property type="component" value="Unassembled WGS sequence"/>
</dbReference>
<gene>
    <name evidence="3" type="ORF">PENTCL1PPCAC_13643</name>
</gene>
<dbReference type="AlphaFoldDB" id="A0AAV5TEQ3"/>
<organism evidence="3 4">
    <name type="scientific">Pristionchus entomophagus</name>
    <dbReference type="NCBI Taxonomy" id="358040"/>
    <lineage>
        <taxon>Eukaryota</taxon>
        <taxon>Metazoa</taxon>
        <taxon>Ecdysozoa</taxon>
        <taxon>Nematoda</taxon>
        <taxon>Chromadorea</taxon>
        <taxon>Rhabditida</taxon>
        <taxon>Rhabditina</taxon>
        <taxon>Diplogasteromorpha</taxon>
        <taxon>Diplogasteroidea</taxon>
        <taxon>Neodiplogasteridae</taxon>
        <taxon>Pristionchus</taxon>
    </lineage>
</organism>
<dbReference type="SMART" id="SM00042">
    <property type="entry name" value="CUB"/>
    <property type="match status" value="1"/>
</dbReference>
<dbReference type="Gene3D" id="2.60.120.290">
    <property type="entry name" value="Spermadhesin, CUB domain"/>
    <property type="match status" value="2"/>
</dbReference>
<keyword evidence="4" id="KW-1185">Reference proteome</keyword>
<feature type="domain" description="CUB" evidence="2">
    <location>
        <begin position="20"/>
        <end position="146"/>
    </location>
</feature>
<accession>A0AAV5TEQ3</accession>
<feature type="non-terminal residue" evidence="3">
    <location>
        <position position="251"/>
    </location>
</feature>
<dbReference type="Pfam" id="PF00431">
    <property type="entry name" value="CUB"/>
    <property type="match status" value="1"/>
</dbReference>
<dbReference type="EMBL" id="BTSX01000003">
    <property type="protein sequence ID" value="GMS91468.1"/>
    <property type="molecule type" value="Genomic_DNA"/>
</dbReference>
<proteinExistence type="predicted"/>
<comment type="caution">
    <text evidence="3">The sequence shown here is derived from an EMBL/GenBank/DDBJ whole genome shotgun (WGS) entry which is preliminary data.</text>
</comment>
<dbReference type="InterPro" id="IPR052129">
    <property type="entry name" value="Spermadhesin-Link_domain"/>
</dbReference>
<evidence type="ECO:0000313" key="4">
    <source>
        <dbReference type="Proteomes" id="UP001432027"/>
    </source>
</evidence>
<dbReference type="PANTHER" id="PTHR46908">
    <property type="entry name" value="CUBILIN-LIKE PROTEIN"/>
    <property type="match status" value="1"/>
</dbReference>
<dbReference type="CDD" id="cd00041">
    <property type="entry name" value="CUB"/>
    <property type="match status" value="1"/>
</dbReference>
<sequence>LLLEVVIFIASSDSTTSLSCPCIHFNTSGAFHTPDYPRTFAPTACLLFHFIAPPGHRVLLTMESISLPVSPKCDSFLHVYEQLHTANLSERTRPQMQICNRGGGGKSDPSPYEAIASPFSSLHRHLILHIKTTSPSNGFRGRYEFFKDDKFKVAGQRLAECAYRIDAKNGSIFSPRFPYTLPASTECIYQFLSKKRHRLTLSSKIFHLPIGCKLITEDGKDKHSEEWPAAQRSLHLTTTDEITVAIRCGER</sequence>
<evidence type="ECO:0000256" key="1">
    <source>
        <dbReference type="ARBA" id="ARBA00023157"/>
    </source>
</evidence>
<reference evidence="3" key="1">
    <citation type="submission" date="2023-10" db="EMBL/GenBank/DDBJ databases">
        <title>Genome assembly of Pristionchus species.</title>
        <authorList>
            <person name="Yoshida K."/>
            <person name="Sommer R.J."/>
        </authorList>
    </citation>
    <scope>NUCLEOTIDE SEQUENCE</scope>
    <source>
        <strain evidence="3">RS0144</strain>
    </source>
</reference>
<keyword evidence="1" id="KW-1015">Disulfide bond</keyword>
<feature type="non-terminal residue" evidence="3">
    <location>
        <position position="1"/>
    </location>
</feature>
<name>A0AAV5TEQ3_9BILA</name>
<dbReference type="SUPFAM" id="SSF49854">
    <property type="entry name" value="Spermadhesin, CUB domain"/>
    <property type="match status" value="2"/>
</dbReference>
<dbReference type="InterPro" id="IPR000859">
    <property type="entry name" value="CUB_dom"/>
</dbReference>
<protein>
    <recommendedName>
        <fullName evidence="2">CUB domain-containing protein</fullName>
    </recommendedName>
</protein>
<dbReference type="PANTHER" id="PTHR46908:SF8">
    <property type="entry name" value="C-TYPE LECTIN DOMAIN-CONTAINING PROTEIN"/>
    <property type="match status" value="1"/>
</dbReference>